<proteinExistence type="predicted"/>
<evidence type="ECO:0000256" key="4">
    <source>
        <dbReference type="ARBA" id="ARBA00022737"/>
    </source>
</evidence>
<dbReference type="AlphaFoldDB" id="A0A8J6B3F0"/>
<dbReference type="InterPro" id="IPR056152">
    <property type="entry name" value="Beta-prop_IFT122_2nd"/>
</dbReference>
<dbReference type="Gene3D" id="1.25.40.470">
    <property type="match status" value="1"/>
</dbReference>
<evidence type="ECO:0000259" key="9">
    <source>
        <dbReference type="Pfam" id="PF25295"/>
    </source>
</evidence>
<feature type="domain" description="IFT122 first beta-propeller" evidence="8">
    <location>
        <begin position="25"/>
        <end position="200"/>
    </location>
</feature>
<dbReference type="PANTHER" id="PTHR12764:SF4">
    <property type="entry name" value="INTRAFLAGELLAR TRANSPORT PROTEIN 122 HOMOLOG"/>
    <property type="match status" value="1"/>
</dbReference>
<dbReference type="SUPFAM" id="SSF69322">
    <property type="entry name" value="Tricorn protease domain 2"/>
    <property type="match status" value="1"/>
</dbReference>
<dbReference type="PANTHER" id="PTHR12764">
    <property type="entry name" value="WD REPEAT DOMAIN-RELATED"/>
    <property type="match status" value="1"/>
</dbReference>
<accession>A0A8J6B3F0</accession>
<evidence type="ECO:0000259" key="8">
    <source>
        <dbReference type="Pfam" id="PF23381"/>
    </source>
</evidence>
<dbReference type="GO" id="GO:1905515">
    <property type="term" value="P:non-motile cilium assembly"/>
    <property type="evidence" value="ECO:0007669"/>
    <property type="project" value="TreeGrafter"/>
</dbReference>
<dbReference type="Pfam" id="PF25295">
    <property type="entry name" value="TPR_IFT122"/>
    <property type="match status" value="1"/>
</dbReference>
<evidence type="ECO:0000259" key="7">
    <source>
        <dbReference type="Pfam" id="PF23377"/>
    </source>
</evidence>
<comment type="caution">
    <text evidence="10">The sequence shown here is derived from an EMBL/GenBank/DDBJ whole genome shotgun (WGS) entry which is preliminary data.</text>
</comment>
<evidence type="ECO:0000313" key="11">
    <source>
        <dbReference type="Proteomes" id="UP000717585"/>
    </source>
</evidence>
<name>A0A8J6B3F0_9EUKA</name>
<dbReference type="GO" id="GO:0035721">
    <property type="term" value="P:intraciliary retrograde transport"/>
    <property type="evidence" value="ECO:0007669"/>
    <property type="project" value="TreeGrafter"/>
</dbReference>
<reference evidence="10" key="1">
    <citation type="submission" date="2021-05" db="EMBL/GenBank/DDBJ databases">
        <title>A free-living protist that lacks canonical eukaryotic 1 DNA replication and segregation systems.</title>
        <authorList>
            <person name="Salas-Leiva D.E."/>
            <person name="Tromer E.C."/>
            <person name="Curtis B.A."/>
            <person name="Jerlstrom-Hultqvist J."/>
            <person name="Kolisko M."/>
            <person name="Yi Z."/>
            <person name="Salas-Leiva J.S."/>
            <person name="Gallot-Lavallee L."/>
            <person name="Kops G.J.P.L."/>
            <person name="Archibald J.M."/>
            <person name="Simpson A.G.B."/>
            <person name="Roger A.J."/>
        </authorList>
    </citation>
    <scope>NUCLEOTIDE SEQUENCE</scope>
    <source>
        <strain evidence="10">BICM</strain>
    </source>
</reference>
<dbReference type="GO" id="GO:0061512">
    <property type="term" value="P:protein localization to cilium"/>
    <property type="evidence" value="ECO:0007669"/>
    <property type="project" value="TreeGrafter"/>
</dbReference>
<evidence type="ECO:0000256" key="5">
    <source>
        <dbReference type="ARBA" id="ARBA00023069"/>
    </source>
</evidence>
<organism evidence="10 11">
    <name type="scientific">Carpediemonas membranifera</name>
    <dbReference type="NCBI Taxonomy" id="201153"/>
    <lineage>
        <taxon>Eukaryota</taxon>
        <taxon>Metamonada</taxon>
        <taxon>Carpediemonas-like organisms</taxon>
        <taxon>Carpediemonas</taxon>
    </lineage>
</organism>
<keyword evidence="5" id="KW-0969">Cilium</keyword>
<dbReference type="EMBL" id="JAHDYR010000001">
    <property type="protein sequence ID" value="KAG9397500.1"/>
    <property type="molecule type" value="Genomic_DNA"/>
</dbReference>
<evidence type="ECO:0000313" key="10">
    <source>
        <dbReference type="EMBL" id="KAG9397500.1"/>
    </source>
</evidence>
<gene>
    <name evidence="10" type="ORF">J8273_0630</name>
</gene>
<dbReference type="SUPFAM" id="SSF50978">
    <property type="entry name" value="WD40 repeat-like"/>
    <property type="match status" value="1"/>
</dbReference>
<dbReference type="InterPro" id="IPR057411">
    <property type="entry name" value="TPR_IFT122"/>
</dbReference>
<dbReference type="InterPro" id="IPR001680">
    <property type="entry name" value="WD40_rpt"/>
</dbReference>
<dbReference type="GO" id="GO:0030991">
    <property type="term" value="C:intraciliary transport particle A"/>
    <property type="evidence" value="ECO:0007669"/>
    <property type="project" value="TreeGrafter"/>
</dbReference>
<dbReference type="Pfam" id="PF23381">
    <property type="entry name" value="Beta-prop_IFT122_1st"/>
    <property type="match status" value="1"/>
</dbReference>
<protein>
    <recommendedName>
        <fullName evidence="2">Intraflagellar transport protein 122 homolog</fullName>
    </recommendedName>
</protein>
<dbReference type="OrthoDB" id="10255582at2759"/>
<feature type="domain" description="Intraflagellar transport protein 122 homolog TPR" evidence="9">
    <location>
        <begin position="572"/>
        <end position="939"/>
    </location>
</feature>
<keyword evidence="11" id="KW-1185">Reference proteome</keyword>
<evidence type="ECO:0000256" key="3">
    <source>
        <dbReference type="ARBA" id="ARBA00022574"/>
    </source>
</evidence>
<dbReference type="Gene3D" id="2.130.10.10">
    <property type="entry name" value="YVTN repeat-like/Quinoprotein amine dehydrogenase"/>
    <property type="match status" value="3"/>
</dbReference>
<comment type="subcellular location">
    <subcellularLocation>
        <location evidence="1">Cell projection</location>
        <location evidence="1">Cilium</location>
    </subcellularLocation>
</comment>
<dbReference type="SMART" id="SM00320">
    <property type="entry name" value="WD40"/>
    <property type="match status" value="6"/>
</dbReference>
<dbReference type="GO" id="GO:0097730">
    <property type="term" value="C:non-motile cilium"/>
    <property type="evidence" value="ECO:0007669"/>
    <property type="project" value="TreeGrafter"/>
</dbReference>
<evidence type="ECO:0000256" key="1">
    <source>
        <dbReference type="ARBA" id="ARBA00004138"/>
    </source>
</evidence>
<keyword evidence="4" id="KW-0677">Repeat</keyword>
<keyword evidence="3" id="KW-0853">WD repeat</keyword>
<dbReference type="Proteomes" id="UP000717585">
    <property type="component" value="Unassembled WGS sequence"/>
</dbReference>
<dbReference type="InterPro" id="IPR056153">
    <property type="entry name" value="Beta-prop_IFT122_1st"/>
</dbReference>
<dbReference type="InterPro" id="IPR039857">
    <property type="entry name" value="Ift122/121"/>
</dbReference>
<keyword evidence="6" id="KW-0966">Cell projection</keyword>
<dbReference type="InterPro" id="IPR015943">
    <property type="entry name" value="WD40/YVTN_repeat-like_dom_sf"/>
</dbReference>
<dbReference type="Pfam" id="PF23377">
    <property type="entry name" value="Beta-prop_IFT122_2nd"/>
    <property type="match status" value="1"/>
</dbReference>
<evidence type="ECO:0000256" key="6">
    <source>
        <dbReference type="ARBA" id="ARBA00023273"/>
    </source>
</evidence>
<dbReference type="InterPro" id="IPR036322">
    <property type="entry name" value="WD40_repeat_dom_sf"/>
</dbReference>
<evidence type="ECO:0000256" key="2">
    <source>
        <dbReference type="ARBA" id="ARBA00019442"/>
    </source>
</evidence>
<sequence>MRHTTSWAERILTRKGGSAIGPVYSTAWSPDGSKLLVAVDNRILQYTSKGELQKQIERQNHVYCVSYSPDGKQFAVGGGVGDPKDKSTTGEVVIFQSNGSALYRYQHKGMVQCLAYSNSENPVLISCSSEEIIVCAGMESRLKQKKITSRVLSVAWSPDARYFATGDEKGNVVIRDSTGESIHHETIFADGPVWALSFSPNITAGDEHLLYVSSWAGTLSAYQLSGRRVKHTSLEFLPLCMAWRESNLLIGGTDGQVHFFKDGTYLNAPATLGDTWLWSVSPRPGSSTVVLGSGDGQVAALNITNLMVHALYKDTYAFRDGLTDVVVQDLLKGTRVKLAVRKYVRKLALYDDHLAIQTPSSIVIYHTADQLDYRVKHTVNKSPQCSLLVVAKKHIFLCNGRTIDLLDFNGDISQSWAFDADIGYMKIIGGPPGGECVYLGLSDGSVHCVFANQTESVNILRHTGFVRCLDVQTTKEHIIVADQTGKYRVYNLVTREAVISDNGASALAWNSVLADLYVVSSNRILSVKIGKEVIYQQPVQGPVIGFSGTKIFYFKKNSVRVVDIPLANALVYFTRRKDFAKAYSIACVGVPDKDWYYLGTQALRATDWDVARKCFIRLRDMPAVDLISRVVDRQPEEVVELINAELAIRKGQFGLAAEAFLKAGDLTRAQDSLLFCSSEDIARLHETADISQLSGLMSHQADFLESIGDAEAASQILHSLGQWARLVNLLARHGKNAELEAICKEIPASEKDALTRVAGLLEDMGSIDLAKSALTRLGDVRTSVGFLTRHSQYEEALELVNKAPDLAQTVKSAYGDYLAVHGDYERARRLFVECGMVDKATGILRSLISSAVRTNRFTLAGTMLQALFKEELNSVRGLEHTIEEDAAHVAEAQDHAAVADVYASYAVVHEAVTQPVTDIRPEDAMHHALYVLNRSGTLPEGVSVAITTLGLASSAAKVGSHAIAMDALTRLRMLRLPRQYSCQAEAIYQQVVGRPDSNEVTGHCPRCAAVQPLFAPVPETCPACSHETVRSSLTRRVLPVVRVVVDDATREEVEDIAYSIGLNAAGQDSLMIGDGVMGLIANSDAEIILSKSDLQSVDPAQIYVYSPWAEPSQIKDALIPPQVFIQTEPDADLVHCPGCCAFMEEDALERMGGQSCPVCGGEL</sequence>
<feature type="domain" description="IFT122 second beta-propeller" evidence="7">
    <location>
        <begin position="309"/>
        <end position="558"/>
    </location>
</feature>